<feature type="domain" description="HIT" evidence="2">
    <location>
        <begin position="54"/>
        <end position="130"/>
    </location>
</feature>
<dbReference type="GO" id="GO:0016787">
    <property type="term" value="F:hydrolase activity"/>
    <property type="evidence" value="ECO:0007669"/>
    <property type="project" value="UniProtKB-KW"/>
</dbReference>
<protein>
    <submittedName>
        <fullName evidence="3">Diadenosine tetraphosphate (Ap4A) HIT family hydrolase</fullName>
    </submittedName>
</protein>
<dbReference type="PANTHER" id="PTHR46648:SF1">
    <property type="entry name" value="ADENOSINE 5'-MONOPHOSPHORAMIDASE HNT1"/>
    <property type="match status" value="1"/>
</dbReference>
<dbReference type="Gene3D" id="3.30.428.10">
    <property type="entry name" value="HIT-like"/>
    <property type="match status" value="1"/>
</dbReference>
<dbReference type="InterPro" id="IPR036265">
    <property type="entry name" value="HIT-like_sf"/>
</dbReference>
<dbReference type="InterPro" id="IPR011146">
    <property type="entry name" value="HIT-like"/>
</dbReference>
<dbReference type="PANTHER" id="PTHR46648">
    <property type="entry name" value="HIT FAMILY PROTEIN 1"/>
    <property type="match status" value="1"/>
</dbReference>
<gene>
    <name evidence="3" type="ORF">C8E87_0877</name>
</gene>
<sequence length="166" mass="18830">MGGGMTVWPAVYTVRVMSCYTCRNNELFDDLPPREQVAADDWWRVAHDFNSTLPGWLVLVPRRHVTSIADLTDEEAGVLGVWQVRLSRALRKVTGCVKTYVVQFAEKEGFAHVHFHIVPRMPDLPADRRGPGIFQYLDQRGTEARLSEQQRDDLAVAIRAVLVPET</sequence>
<dbReference type="SUPFAM" id="SSF54197">
    <property type="entry name" value="HIT-like"/>
    <property type="match status" value="1"/>
</dbReference>
<accession>A0A4R6JLQ7</accession>
<dbReference type="PROSITE" id="PS51084">
    <property type="entry name" value="HIT_2"/>
    <property type="match status" value="1"/>
</dbReference>
<dbReference type="EMBL" id="SNWR01000001">
    <property type="protein sequence ID" value="TDO37264.1"/>
    <property type="molecule type" value="Genomic_DNA"/>
</dbReference>
<feature type="short sequence motif" description="Histidine triad motif" evidence="1">
    <location>
        <begin position="112"/>
        <end position="116"/>
    </location>
</feature>
<reference evidence="3 4" key="1">
    <citation type="submission" date="2019-03" db="EMBL/GenBank/DDBJ databases">
        <title>Sequencing the genomes of 1000 actinobacteria strains.</title>
        <authorList>
            <person name="Klenk H.-P."/>
        </authorList>
    </citation>
    <scope>NUCLEOTIDE SEQUENCE [LARGE SCALE GENOMIC DNA]</scope>
    <source>
        <strain evidence="3 4">DSM 43805</strain>
    </source>
</reference>
<name>A0A4R6JLQ7_9ACTN</name>
<evidence type="ECO:0000256" key="1">
    <source>
        <dbReference type="PROSITE-ProRule" id="PRU00464"/>
    </source>
</evidence>
<dbReference type="Proteomes" id="UP000294901">
    <property type="component" value="Unassembled WGS sequence"/>
</dbReference>
<dbReference type="Pfam" id="PF01230">
    <property type="entry name" value="HIT"/>
    <property type="match status" value="1"/>
</dbReference>
<evidence type="ECO:0000259" key="2">
    <source>
        <dbReference type="PROSITE" id="PS51084"/>
    </source>
</evidence>
<comment type="caution">
    <text evidence="3">The sequence shown here is derived from an EMBL/GenBank/DDBJ whole genome shotgun (WGS) entry which is preliminary data.</text>
</comment>
<keyword evidence="3" id="KW-0378">Hydrolase</keyword>
<proteinExistence type="predicted"/>
<dbReference type="InterPro" id="IPR001310">
    <property type="entry name" value="Histidine_triad_HIT"/>
</dbReference>
<dbReference type="AlphaFoldDB" id="A0A4R6JLQ7"/>
<keyword evidence="4" id="KW-1185">Reference proteome</keyword>
<organism evidence="3 4">
    <name type="scientific">Paractinoplanes brasiliensis</name>
    <dbReference type="NCBI Taxonomy" id="52695"/>
    <lineage>
        <taxon>Bacteria</taxon>
        <taxon>Bacillati</taxon>
        <taxon>Actinomycetota</taxon>
        <taxon>Actinomycetes</taxon>
        <taxon>Micromonosporales</taxon>
        <taxon>Micromonosporaceae</taxon>
        <taxon>Paractinoplanes</taxon>
    </lineage>
</organism>
<dbReference type="GO" id="GO:0009117">
    <property type="term" value="P:nucleotide metabolic process"/>
    <property type="evidence" value="ECO:0007669"/>
    <property type="project" value="TreeGrafter"/>
</dbReference>
<evidence type="ECO:0000313" key="3">
    <source>
        <dbReference type="EMBL" id="TDO37264.1"/>
    </source>
</evidence>
<evidence type="ECO:0000313" key="4">
    <source>
        <dbReference type="Proteomes" id="UP000294901"/>
    </source>
</evidence>